<dbReference type="GO" id="GO:0042277">
    <property type="term" value="F:peptide binding"/>
    <property type="evidence" value="ECO:0007669"/>
    <property type="project" value="TreeGrafter"/>
</dbReference>
<dbReference type="GO" id="GO:0032870">
    <property type="term" value="P:cellular response to hormone stimulus"/>
    <property type="evidence" value="ECO:0007669"/>
    <property type="project" value="TreeGrafter"/>
</dbReference>
<keyword evidence="4 8" id="KW-1133">Transmembrane helix</keyword>
<dbReference type="GO" id="GO:0005886">
    <property type="term" value="C:plasma membrane"/>
    <property type="evidence" value="ECO:0007669"/>
    <property type="project" value="UniProtKB-SubCell"/>
</dbReference>
<dbReference type="PANTHER" id="PTHR24241:SF59">
    <property type="entry name" value="ADIPOKINETIC HORMONE RECEPTOR, ISOFORM C"/>
    <property type="match status" value="1"/>
</dbReference>
<dbReference type="PROSITE" id="PS00237">
    <property type="entry name" value="G_PROTEIN_RECEP_F1_1"/>
    <property type="match status" value="1"/>
</dbReference>
<reference evidence="11" key="1">
    <citation type="submission" date="2017-01" db="EMBL/GenBank/DDBJ databases">
        <title>Comparative genomics of anhydrobiosis in the tardigrade Hypsibius dujardini.</title>
        <authorList>
            <person name="Yoshida Y."/>
            <person name="Koutsovoulos G."/>
            <person name="Laetsch D."/>
            <person name="Stevens L."/>
            <person name="Kumar S."/>
            <person name="Horikawa D."/>
            <person name="Ishino K."/>
            <person name="Komine S."/>
            <person name="Tomita M."/>
            <person name="Blaxter M."/>
            <person name="Arakawa K."/>
        </authorList>
    </citation>
    <scope>NUCLEOTIDE SEQUENCE [LARGE SCALE GENOMIC DNA]</scope>
    <source>
        <strain evidence="11">Z151</strain>
    </source>
</reference>
<dbReference type="PROSITE" id="PS50262">
    <property type="entry name" value="G_PROTEIN_RECEP_F1_2"/>
    <property type="match status" value="1"/>
</dbReference>
<dbReference type="OrthoDB" id="6435638at2759"/>
<feature type="transmembrane region" description="Helical" evidence="8">
    <location>
        <begin position="349"/>
        <end position="371"/>
    </location>
</feature>
<dbReference type="Proteomes" id="UP000192578">
    <property type="component" value="Unassembled WGS sequence"/>
</dbReference>
<keyword evidence="11" id="KW-1185">Reference proteome</keyword>
<accession>A0A1W0X985</accession>
<feature type="domain" description="G-protein coupled receptors family 1 profile" evidence="9">
    <location>
        <begin position="67"/>
        <end position="407"/>
    </location>
</feature>
<dbReference type="PRINTS" id="PR00237">
    <property type="entry name" value="GPCRRHODOPSN"/>
</dbReference>
<evidence type="ECO:0000313" key="10">
    <source>
        <dbReference type="EMBL" id="OQV24096.1"/>
    </source>
</evidence>
<evidence type="ECO:0000256" key="1">
    <source>
        <dbReference type="ARBA" id="ARBA00004651"/>
    </source>
</evidence>
<evidence type="ECO:0000256" key="4">
    <source>
        <dbReference type="ARBA" id="ARBA00022989"/>
    </source>
</evidence>
<dbReference type="InterPro" id="IPR000276">
    <property type="entry name" value="GPCR_Rhodpsn"/>
</dbReference>
<comment type="subcellular location">
    <subcellularLocation>
        <location evidence="1">Cell membrane</location>
        <topology evidence="1">Multi-pass membrane protein</topology>
    </subcellularLocation>
</comment>
<keyword evidence="7" id="KW-0807">Transducer</keyword>
<proteinExistence type="inferred from homology"/>
<keyword evidence="7" id="KW-0297">G-protein coupled receptor</keyword>
<keyword evidence="3 7" id="KW-0812">Transmembrane</keyword>
<evidence type="ECO:0000313" key="11">
    <source>
        <dbReference type="Proteomes" id="UP000192578"/>
    </source>
</evidence>
<dbReference type="PANTHER" id="PTHR24241">
    <property type="entry name" value="NEUROPEPTIDE RECEPTOR-RELATED G-PROTEIN COUPLED RECEPTOR"/>
    <property type="match status" value="1"/>
</dbReference>
<evidence type="ECO:0000256" key="3">
    <source>
        <dbReference type="ARBA" id="ARBA00022692"/>
    </source>
</evidence>
<feature type="transmembrane region" description="Helical" evidence="8">
    <location>
        <begin position="391"/>
        <end position="413"/>
    </location>
</feature>
<dbReference type="SUPFAM" id="SSF81321">
    <property type="entry name" value="Family A G protein-coupled receptor-like"/>
    <property type="match status" value="1"/>
</dbReference>
<dbReference type="Gene3D" id="1.20.1070.10">
    <property type="entry name" value="Rhodopsin 7-helix transmembrane proteins"/>
    <property type="match status" value="1"/>
</dbReference>
<dbReference type="EMBL" id="MTYJ01000008">
    <property type="protein sequence ID" value="OQV24096.1"/>
    <property type="molecule type" value="Genomic_DNA"/>
</dbReference>
<keyword evidence="6 7" id="KW-0675">Receptor</keyword>
<evidence type="ECO:0000259" key="9">
    <source>
        <dbReference type="PROSITE" id="PS50262"/>
    </source>
</evidence>
<dbReference type="InterPro" id="IPR017452">
    <property type="entry name" value="GPCR_Rhodpsn_7TM"/>
</dbReference>
<dbReference type="Pfam" id="PF00001">
    <property type="entry name" value="7tm_1"/>
    <property type="match status" value="1"/>
</dbReference>
<feature type="transmembrane region" description="Helical" evidence="8">
    <location>
        <begin position="217"/>
        <end position="247"/>
    </location>
</feature>
<protein>
    <submittedName>
        <fullName evidence="10">Gonadotropin-releasing hormone receptor</fullName>
    </submittedName>
</protein>
<gene>
    <name evidence="10" type="ORF">BV898_02049</name>
</gene>
<evidence type="ECO:0000256" key="6">
    <source>
        <dbReference type="ARBA" id="ARBA00023170"/>
    </source>
</evidence>
<dbReference type="AlphaFoldDB" id="A0A1W0X985"/>
<evidence type="ECO:0000256" key="7">
    <source>
        <dbReference type="RuleBase" id="RU000688"/>
    </source>
</evidence>
<evidence type="ECO:0000256" key="8">
    <source>
        <dbReference type="SAM" id="Phobius"/>
    </source>
</evidence>
<evidence type="ECO:0000256" key="2">
    <source>
        <dbReference type="ARBA" id="ARBA00022475"/>
    </source>
</evidence>
<dbReference type="GO" id="GO:0004930">
    <property type="term" value="F:G protein-coupled receptor activity"/>
    <property type="evidence" value="ECO:0007669"/>
    <property type="project" value="UniProtKB-KW"/>
</dbReference>
<keyword evidence="5 8" id="KW-0472">Membrane</keyword>
<feature type="transmembrane region" description="Helical" evidence="8">
    <location>
        <begin position="170"/>
        <end position="192"/>
    </location>
</feature>
<name>A0A1W0X985_HYPEX</name>
<keyword evidence="2" id="KW-1003">Cell membrane</keyword>
<feature type="transmembrane region" description="Helical" evidence="8">
    <location>
        <begin position="51"/>
        <end position="71"/>
    </location>
</feature>
<sequence>MLEPLHLGITAITSSSSVAEDLKEEASEMAASGNSSNFTLADLMESNQSSTILNCLYGVLLGCGLVGNLVFLRSLITSNDCDGRSRLRPFLFNLVVADIFVCCFTISMEFGWRQTVVWTAGNFCCRLLSFMKTLGLYLATFVVVAMSIDRCYAIWFPMKLMNGAPKRARISLGLAWIAAVLCSLPQAVVYHVESHPLVPEYTQCVTFNYFTSPTAELAYVIFGVLAMYVVPLTIIIVVNSIILWSLYAGTHIPAPKLTRTFTSSSFSCDVLHSDESTVHHHRRPTPDASSDLLATSVATAASVTTGIALSIVRYQESCRGSRVRMSTGLILYRSSRLKRQRTRTRTVRLSLLIVSAFVLCYSPYAIITVWALANPQHRPPEHIIEGVTEGFLMFTMSFSTIANPILYGSYMLYVRKGWSSVIACFRKSGV</sequence>
<organism evidence="10 11">
    <name type="scientific">Hypsibius exemplaris</name>
    <name type="common">Freshwater tardigrade</name>
    <dbReference type="NCBI Taxonomy" id="2072580"/>
    <lineage>
        <taxon>Eukaryota</taxon>
        <taxon>Metazoa</taxon>
        <taxon>Ecdysozoa</taxon>
        <taxon>Tardigrada</taxon>
        <taxon>Eutardigrada</taxon>
        <taxon>Parachela</taxon>
        <taxon>Hypsibioidea</taxon>
        <taxon>Hypsibiidae</taxon>
        <taxon>Hypsibius</taxon>
    </lineage>
</organism>
<evidence type="ECO:0000256" key="5">
    <source>
        <dbReference type="ARBA" id="ARBA00023136"/>
    </source>
</evidence>
<feature type="transmembrane region" description="Helical" evidence="8">
    <location>
        <begin position="91"/>
        <end position="112"/>
    </location>
</feature>
<feature type="transmembrane region" description="Helical" evidence="8">
    <location>
        <begin position="136"/>
        <end position="158"/>
    </location>
</feature>
<comment type="similarity">
    <text evidence="7">Belongs to the G-protein coupled receptor 1 family.</text>
</comment>
<comment type="caution">
    <text evidence="10">The sequence shown here is derived from an EMBL/GenBank/DDBJ whole genome shotgun (WGS) entry which is preliminary data.</text>
</comment>